<dbReference type="EMBL" id="FZOU01000002">
    <property type="protein sequence ID" value="SNS71794.1"/>
    <property type="molecule type" value="Genomic_DNA"/>
</dbReference>
<evidence type="ECO:0000256" key="3">
    <source>
        <dbReference type="ARBA" id="ARBA00022692"/>
    </source>
</evidence>
<evidence type="ECO:0000256" key="2">
    <source>
        <dbReference type="ARBA" id="ARBA00022475"/>
    </source>
</evidence>
<feature type="transmembrane region" description="Helical" evidence="6">
    <location>
        <begin position="127"/>
        <end position="150"/>
    </location>
</feature>
<dbReference type="Pfam" id="PF09678">
    <property type="entry name" value="Caa3_CtaG"/>
    <property type="match status" value="1"/>
</dbReference>
<dbReference type="AlphaFoldDB" id="A0A239GUQ5"/>
<accession>A0A239GUQ5</accession>
<feature type="transmembrane region" description="Helical" evidence="6">
    <location>
        <begin position="242"/>
        <end position="265"/>
    </location>
</feature>
<dbReference type="InterPro" id="IPR019108">
    <property type="entry name" value="Caa3_assmbl_CtaG-rel"/>
</dbReference>
<keyword evidence="2" id="KW-1003">Cell membrane</keyword>
<evidence type="ECO:0000256" key="5">
    <source>
        <dbReference type="ARBA" id="ARBA00023136"/>
    </source>
</evidence>
<protein>
    <submittedName>
        <fullName evidence="7">Cytochrome c oxidase assembly factor CtaG</fullName>
    </submittedName>
</protein>
<keyword evidence="4 6" id="KW-1133">Transmembrane helix</keyword>
<name>A0A239GUQ5_9BACT</name>
<keyword evidence="3 6" id="KW-0812">Transmembrane</keyword>
<organism evidence="7 8">
    <name type="scientific">Granulicella rosea</name>
    <dbReference type="NCBI Taxonomy" id="474952"/>
    <lineage>
        <taxon>Bacteria</taxon>
        <taxon>Pseudomonadati</taxon>
        <taxon>Acidobacteriota</taxon>
        <taxon>Terriglobia</taxon>
        <taxon>Terriglobales</taxon>
        <taxon>Acidobacteriaceae</taxon>
        <taxon>Granulicella</taxon>
    </lineage>
</organism>
<feature type="transmembrane region" description="Helical" evidence="6">
    <location>
        <begin position="195"/>
        <end position="217"/>
    </location>
</feature>
<evidence type="ECO:0000313" key="8">
    <source>
        <dbReference type="Proteomes" id="UP000198356"/>
    </source>
</evidence>
<dbReference type="GO" id="GO:0005886">
    <property type="term" value="C:plasma membrane"/>
    <property type="evidence" value="ECO:0007669"/>
    <property type="project" value="UniProtKB-SubCell"/>
</dbReference>
<evidence type="ECO:0000256" key="1">
    <source>
        <dbReference type="ARBA" id="ARBA00004651"/>
    </source>
</evidence>
<evidence type="ECO:0000256" key="4">
    <source>
        <dbReference type="ARBA" id="ARBA00022989"/>
    </source>
</evidence>
<feature type="transmembrane region" description="Helical" evidence="6">
    <location>
        <begin position="12"/>
        <end position="34"/>
    </location>
</feature>
<dbReference type="RefSeq" id="WP_089407585.1">
    <property type="nucleotide sequence ID" value="NZ_FZOU01000002.1"/>
</dbReference>
<keyword evidence="8" id="KW-1185">Reference proteome</keyword>
<dbReference type="OrthoDB" id="9808789at2"/>
<sequence length="276" mass="31353">MSVAVSHVFEEWSLPVWLTLSLAFTGVIYLRGWLAIRKTRPEQFGELRLASFLGGLVVLWVAIGSPMDAFADTLLSVHMVEHLILMSVVPPLLLCGLPVVPLLRGLPIWATVRIVSPLIRLATVRRLLHWLMRPVVAWFAMNLTFLAWHIPRAYDFALEHENWHAVEHLCFLGTSLLFWYCIVLPWPAATHPRTWGILIFLVSADVINTLLSAFLAFCDRPAYRYYVTHPNTFGIDPLSDQVLGAVIMWVLGSFAFLIPAMVITVRMLSRTRTERV</sequence>
<proteinExistence type="predicted"/>
<feature type="transmembrane region" description="Helical" evidence="6">
    <location>
        <begin position="162"/>
        <end position="183"/>
    </location>
</feature>
<evidence type="ECO:0000313" key="7">
    <source>
        <dbReference type="EMBL" id="SNS71794.1"/>
    </source>
</evidence>
<dbReference type="Proteomes" id="UP000198356">
    <property type="component" value="Unassembled WGS sequence"/>
</dbReference>
<feature type="transmembrane region" description="Helical" evidence="6">
    <location>
        <begin position="46"/>
        <end position="63"/>
    </location>
</feature>
<evidence type="ECO:0000256" key="6">
    <source>
        <dbReference type="SAM" id="Phobius"/>
    </source>
</evidence>
<comment type="subcellular location">
    <subcellularLocation>
        <location evidence="1">Cell membrane</location>
        <topology evidence="1">Multi-pass membrane protein</topology>
    </subcellularLocation>
</comment>
<reference evidence="7 8" key="1">
    <citation type="submission" date="2017-06" db="EMBL/GenBank/DDBJ databases">
        <authorList>
            <person name="Kim H.J."/>
            <person name="Triplett B.A."/>
        </authorList>
    </citation>
    <scope>NUCLEOTIDE SEQUENCE [LARGE SCALE GENOMIC DNA]</scope>
    <source>
        <strain evidence="7 8">DSM 18704</strain>
    </source>
</reference>
<feature type="transmembrane region" description="Helical" evidence="6">
    <location>
        <begin position="83"/>
        <end position="106"/>
    </location>
</feature>
<gene>
    <name evidence="7" type="ORF">SAMN05421770_10252</name>
</gene>
<keyword evidence="5 6" id="KW-0472">Membrane</keyword>